<evidence type="ECO:0008006" key="2">
    <source>
        <dbReference type="Google" id="ProtNLM"/>
    </source>
</evidence>
<proteinExistence type="predicted"/>
<gene>
    <name evidence="1" type="ORF">METZ01_LOCUS60399</name>
</gene>
<dbReference type="Pfam" id="PF05721">
    <property type="entry name" value="PhyH"/>
    <property type="match status" value="1"/>
</dbReference>
<name>A0A381SU29_9ZZZZ</name>
<dbReference type="Gene3D" id="2.60.120.620">
    <property type="entry name" value="q2cbj1_9rhob like domain"/>
    <property type="match status" value="1"/>
</dbReference>
<dbReference type="PANTHER" id="PTHR20883:SF46">
    <property type="entry name" value="PHYTANOYL-COA HYDROXYLASE"/>
    <property type="match status" value="1"/>
</dbReference>
<dbReference type="EMBL" id="UINC01003580">
    <property type="protein sequence ID" value="SVA07545.1"/>
    <property type="molecule type" value="Genomic_DNA"/>
</dbReference>
<dbReference type="AlphaFoldDB" id="A0A381SU29"/>
<organism evidence="1">
    <name type="scientific">marine metagenome</name>
    <dbReference type="NCBI Taxonomy" id="408172"/>
    <lineage>
        <taxon>unclassified sequences</taxon>
        <taxon>metagenomes</taxon>
        <taxon>ecological metagenomes</taxon>
    </lineage>
</organism>
<dbReference type="InterPro" id="IPR008775">
    <property type="entry name" value="Phytyl_CoA_dOase-like"/>
</dbReference>
<dbReference type="PANTHER" id="PTHR20883">
    <property type="entry name" value="PHYTANOYL-COA DIOXYGENASE DOMAIN CONTAINING 1"/>
    <property type="match status" value="1"/>
</dbReference>
<sequence length="292" mass="32598">MTSLNETYLEQGYVIFENLLPLSLMEDLRSIVDNLVDNAATLTASDEIYEILDDANSGKPRIERIKSPHKVHPLFNELIRYPEITDVLRTLLGVDVRLQNSKLNLKSQGGSAPVAWHQDWAFYPHTNDDVLAVGIMIDDMTEDNGPVLFAPGTHRGPVYDHTANGFFCGAVSEKVAETLPPKAEVITGTAGTVTFHHARLLHASIANPSIHPRRLLLYEVMAADAWPLAGCSAFFESWDSMNERMVIGEQSSSPRLIDVPVRMPQPEPSKRTSIFQLQRDGGDQYYLDDLNR</sequence>
<evidence type="ECO:0000313" key="1">
    <source>
        <dbReference type="EMBL" id="SVA07545.1"/>
    </source>
</evidence>
<accession>A0A381SU29</accession>
<protein>
    <recommendedName>
        <fullName evidence="2">Fe2OG dioxygenase domain-containing protein</fullName>
    </recommendedName>
</protein>
<dbReference type="SUPFAM" id="SSF51197">
    <property type="entry name" value="Clavaminate synthase-like"/>
    <property type="match status" value="1"/>
</dbReference>
<reference evidence="1" key="1">
    <citation type="submission" date="2018-05" db="EMBL/GenBank/DDBJ databases">
        <authorList>
            <person name="Lanie J.A."/>
            <person name="Ng W.-L."/>
            <person name="Kazmierczak K.M."/>
            <person name="Andrzejewski T.M."/>
            <person name="Davidsen T.M."/>
            <person name="Wayne K.J."/>
            <person name="Tettelin H."/>
            <person name="Glass J.I."/>
            <person name="Rusch D."/>
            <person name="Podicherti R."/>
            <person name="Tsui H.-C.T."/>
            <person name="Winkler M.E."/>
        </authorList>
    </citation>
    <scope>NUCLEOTIDE SEQUENCE</scope>
</reference>